<evidence type="ECO:0000256" key="2">
    <source>
        <dbReference type="SAM" id="SignalP"/>
    </source>
</evidence>
<dbReference type="PROSITE" id="PS51257">
    <property type="entry name" value="PROKAR_LIPOPROTEIN"/>
    <property type="match status" value="1"/>
</dbReference>
<evidence type="ECO:0000313" key="4">
    <source>
        <dbReference type="Proteomes" id="UP000183053"/>
    </source>
</evidence>
<gene>
    <name evidence="3" type="ORF">SAMN04489765_0095</name>
</gene>
<dbReference type="OrthoDB" id="4627657at2"/>
<dbReference type="AlphaFoldDB" id="A0A1H1A7S0"/>
<dbReference type="STRING" id="47312.SAMN04489765_0095"/>
<keyword evidence="4" id="KW-1185">Reference proteome</keyword>
<reference evidence="4" key="1">
    <citation type="submission" date="2016-10" db="EMBL/GenBank/DDBJ databases">
        <authorList>
            <person name="Varghese N."/>
            <person name="Submissions S."/>
        </authorList>
    </citation>
    <scope>NUCLEOTIDE SEQUENCE [LARGE SCALE GENOMIC DNA]</scope>
    <source>
        <strain evidence="4">DSM 44142</strain>
    </source>
</reference>
<proteinExistence type="predicted"/>
<accession>A0A1H1A7S0</accession>
<evidence type="ECO:0000313" key="3">
    <source>
        <dbReference type="EMBL" id="SDQ35758.1"/>
    </source>
</evidence>
<organism evidence="3 4">
    <name type="scientific">Tsukamurella pulmonis</name>
    <dbReference type="NCBI Taxonomy" id="47312"/>
    <lineage>
        <taxon>Bacteria</taxon>
        <taxon>Bacillati</taxon>
        <taxon>Actinomycetota</taxon>
        <taxon>Actinomycetes</taxon>
        <taxon>Mycobacteriales</taxon>
        <taxon>Tsukamurellaceae</taxon>
        <taxon>Tsukamurella</taxon>
    </lineage>
</organism>
<protein>
    <submittedName>
        <fullName evidence="3">Mce-associated membrane protein</fullName>
    </submittedName>
</protein>
<dbReference type="RefSeq" id="WP_068563647.1">
    <property type="nucleotide sequence ID" value="NZ_FNLF01000002.1"/>
</dbReference>
<sequence>MTRSTAAAKALFVVVLAGLLAIAGCSDEGAKPANPSQSEHYEPGDSGLPAGTPSTVFSEALTSLFTWEPVTQSSPTDALVAAKKYLTGKALADAESPARVRTSADWSAWRANQDIVTAVVGEPQIVEHPDGTASARATLTQIVQHLDGTTTPYTRYTASAQLLRVGPTWKLSTYPDLNV</sequence>
<dbReference type="EMBL" id="FNLF01000002">
    <property type="protein sequence ID" value="SDQ35758.1"/>
    <property type="molecule type" value="Genomic_DNA"/>
</dbReference>
<feature type="region of interest" description="Disordered" evidence="1">
    <location>
        <begin position="28"/>
        <end position="53"/>
    </location>
</feature>
<dbReference type="Proteomes" id="UP000183053">
    <property type="component" value="Unassembled WGS sequence"/>
</dbReference>
<name>A0A1H1A7S0_9ACTN</name>
<evidence type="ECO:0000256" key="1">
    <source>
        <dbReference type="SAM" id="MobiDB-lite"/>
    </source>
</evidence>
<keyword evidence="2" id="KW-0732">Signal</keyword>
<feature type="chain" id="PRO_5039297035" evidence="2">
    <location>
        <begin position="24"/>
        <end position="179"/>
    </location>
</feature>
<feature type="signal peptide" evidence="2">
    <location>
        <begin position="1"/>
        <end position="23"/>
    </location>
</feature>